<name>A0ABP8RCL4_9PSEU</name>
<evidence type="ECO:0000313" key="2">
    <source>
        <dbReference type="Proteomes" id="UP001501598"/>
    </source>
</evidence>
<dbReference type="EMBL" id="BAABGT010000002">
    <property type="protein sequence ID" value="GAA4535178.1"/>
    <property type="molecule type" value="Genomic_DNA"/>
</dbReference>
<evidence type="ECO:0000313" key="1">
    <source>
        <dbReference type="EMBL" id="GAA4535178.1"/>
    </source>
</evidence>
<dbReference type="RefSeq" id="WP_345411416.1">
    <property type="nucleotide sequence ID" value="NZ_BAABGT010000002.1"/>
</dbReference>
<organism evidence="1 2">
    <name type="scientific">Pseudonocardia xishanensis</name>
    <dbReference type="NCBI Taxonomy" id="630995"/>
    <lineage>
        <taxon>Bacteria</taxon>
        <taxon>Bacillati</taxon>
        <taxon>Actinomycetota</taxon>
        <taxon>Actinomycetes</taxon>
        <taxon>Pseudonocardiales</taxon>
        <taxon>Pseudonocardiaceae</taxon>
        <taxon>Pseudonocardia</taxon>
    </lineage>
</organism>
<keyword evidence="2" id="KW-1185">Reference proteome</keyword>
<reference evidence="2" key="1">
    <citation type="journal article" date="2019" name="Int. J. Syst. Evol. Microbiol.">
        <title>The Global Catalogue of Microorganisms (GCM) 10K type strain sequencing project: providing services to taxonomists for standard genome sequencing and annotation.</title>
        <authorList>
            <consortium name="The Broad Institute Genomics Platform"/>
            <consortium name="The Broad Institute Genome Sequencing Center for Infectious Disease"/>
            <person name="Wu L."/>
            <person name="Ma J."/>
        </authorList>
    </citation>
    <scope>NUCLEOTIDE SEQUENCE [LARGE SCALE GENOMIC DNA]</scope>
    <source>
        <strain evidence="2">JCM 17906</strain>
    </source>
</reference>
<comment type="caution">
    <text evidence="1">The sequence shown here is derived from an EMBL/GenBank/DDBJ whole genome shotgun (WGS) entry which is preliminary data.</text>
</comment>
<proteinExistence type="predicted"/>
<sequence length="199" mass="20943">MALFGKRTNRGVPPVPVAPATITDDDLGRLATLLSRFEEAIGSDPRTRAAVLDIATAGGALSVEDNVRHAAATGQADVDQPWRWLGRAAEAAQRRGDWELIAHIGLFAGMFMTSFAPHLTLADQLDMRLSGGSAQSLGVIYTVVLDVLPSAPRDFVVVDHPTGRMTVDNVLLMCAVNAMDLSDDLLSPSAAAQAAAIVG</sequence>
<protein>
    <submittedName>
        <fullName evidence="1">Uncharacterized protein</fullName>
    </submittedName>
</protein>
<accession>A0ABP8RCL4</accession>
<gene>
    <name evidence="1" type="ORF">GCM10023175_00390</name>
</gene>
<dbReference type="Proteomes" id="UP001501598">
    <property type="component" value="Unassembled WGS sequence"/>
</dbReference>